<dbReference type="PANTHER" id="PTHR30404">
    <property type="entry name" value="N-ACETYLMURAMOYL-L-ALANINE AMIDASE"/>
    <property type="match status" value="1"/>
</dbReference>
<evidence type="ECO:0000313" key="5">
    <source>
        <dbReference type="EMBL" id="AOO84614.1"/>
    </source>
</evidence>
<dbReference type="RefSeq" id="WP_069693800.1">
    <property type="nucleotide sequence ID" value="NZ_CP017147.1"/>
</dbReference>
<dbReference type="Proteomes" id="UP000094969">
    <property type="component" value="Chromosome"/>
</dbReference>
<accession>A0A1D7UBC2</accession>
<dbReference type="InterPro" id="IPR021731">
    <property type="entry name" value="AMIN_dom"/>
</dbReference>
<dbReference type="CDD" id="cd02696">
    <property type="entry name" value="MurNAc-LAA"/>
    <property type="match status" value="1"/>
</dbReference>
<evidence type="ECO:0000256" key="3">
    <source>
        <dbReference type="ARBA" id="ARBA00022801"/>
    </source>
</evidence>
<comment type="catalytic activity">
    <reaction evidence="1">
        <text>Hydrolyzes the link between N-acetylmuramoyl residues and L-amino acid residues in certain cell-wall glycopeptides.</text>
        <dbReference type="EC" id="3.5.1.28"/>
    </reaction>
</comment>
<dbReference type="EMBL" id="CP017147">
    <property type="protein sequence ID" value="AOO84614.1"/>
    <property type="molecule type" value="Genomic_DNA"/>
</dbReference>
<organism evidence="5 6">
    <name type="scientific">Bosea vaviloviae</name>
    <dbReference type="NCBI Taxonomy" id="1526658"/>
    <lineage>
        <taxon>Bacteria</taxon>
        <taxon>Pseudomonadati</taxon>
        <taxon>Pseudomonadota</taxon>
        <taxon>Alphaproteobacteria</taxon>
        <taxon>Hyphomicrobiales</taxon>
        <taxon>Boseaceae</taxon>
        <taxon>Bosea</taxon>
    </lineage>
</organism>
<dbReference type="GO" id="GO:0030288">
    <property type="term" value="C:outer membrane-bounded periplasmic space"/>
    <property type="evidence" value="ECO:0007669"/>
    <property type="project" value="TreeGrafter"/>
</dbReference>
<keyword evidence="3" id="KW-0378">Hydrolase</keyword>
<dbReference type="KEGG" id="bvv:BHK69_19255"/>
<evidence type="ECO:0000259" key="4">
    <source>
        <dbReference type="SMART" id="SM00646"/>
    </source>
</evidence>
<evidence type="ECO:0000313" key="6">
    <source>
        <dbReference type="Proteomes" id="UP000094969"/>
    </source>
</evidence>
<feature type="domain" description="MurNAc-LAA" evidence="4">
    <location>
        <begin position="233"/>
        <end position="388"/>
    </location>
</feature>
<reference evidence="5 6" key="1">
    <citation type="journal article" date="2015" name="Antonie Van Leeuwenhoek">
        <title>Bosea vaviloviae sp. nov., a new species of slow-growing rhizobia isolated from nodules of the relict species Vavilovia formosa (Stev.) Fed.</title>
        <authorList>
            <person name="Safronova V.I."/>
            <person name="Kuznetsova I.G."/>
            <person name="Sazanova A.L."/>
            <person name="Kimeklis A.K."/>
            <person name="Belimov A.A."/>
            <person name="Andronov E.E."/>
            <person name="Pinaev A.G."/>
            <person name="Chizhevskaya E.P."/>
            <person name="Pukhaev A.R."/>
            <person name="Popov K.P."/>
            <person name="Willems A."/>
            <person name="Tikhonovich I.A."/>
        </authorList>
    </citation>
    <scope>NUCLEOTIDE SEQUENCE [LARGE SCALE GENOMIC DNA]</scope>
    <source>
        <strain evidence="5 6">Vaf18</strain>
    </source>
</reference>
<dbReference type="OrthoDB" id="9806267at2"/>
<dbReference type="SMART" id="SM00646">
    <property type="entry name" value="Ami_3"/>
    <property type="match status" value="1"/>
</dbReference>
<dbReference type="PANTHER" id="PTHR30404:SF0">
    <property type="entry name" value="N-ACETYLMURAMOYL-L-ALANINE AMIDASE AMIC"/>
    <property type="match status" value="1"/>
</dbReference>
<sequence>MLSRVLLGSWLAVVCVGAGDANPGPANDFPVATDAKIEQAGEIIRLTVALSRPVSVSTSVMASPDRVIVDLPSVNFQMQPATGRNGAGFVSAFRFGLFTAERSRIIIDLAQPALVARAEMRNRRGGFGELVIELKRSSRVEFQAAANEASKNRPEAAMSPVEIVKPAGDTRQVVVIDPGHGGIDPGTVVASIAEKTVVLAFGMTLKESLEASGRYRILMTRDEDRFVPLGERVKIAREAGADLFISIHADSLTQAQDVRGATVYTGSERATDAEAARLAAKENQADTVAGLDSSEDTQDVAGILMDLAKRETRTFSSVFARNLVATLGGSVKMHKVPLRSAGFRVLSAPDVPSVLIELGYMSSPKDAELLNSAAWRTQAVAAVHAAIEGYFAQARPPAGKAAENRR</sequence>
<evidence type="ECO:0000256" key="2">
    <source>
        <dbReference type="ARBA" id="ARBA00011901"/>
    </source>
</evidence>
<keyword evidence="6" id="KW-1185">Reference proteome</keyword>
<dbReference type="STRING" id="1526658.BHK69_19255"/>
<dbReference type="Pfam" id="PF11741">
    <property type="entry name" value="AMIN"/>
    <property type="match status" value="1"/>
</dbReference>
<dbReference type="AlphaFoldDB" id="A0A1D7UBC2"/>
<dbReference type="Gene3D" id="2.60.40.3500">
    <property type="match status" value="1"/>
</dbReference>
<dbReference type="GO" id="GO:0009253">
    <property type="term" value="P:peptidoglycan catabolic process"/>
    <property type="evidence" value="ECO:0007669"/>
    <property type="project" value="InterPro"/>
</dbReference>
<evidence type="ECO:0000256" key="1">
    <source>
        <dbReference type="ARBA" id="ARBA00001561"/>
    </source>
</evidence>
<protein>
    <recommendedName>
        <fullName evidence="2">N-acetylmuramoyl-L-alanine amidase</fullName>
        <ecNumber evidence="2">3.5.1.28</ecNumber>
    </recommendedName>
</protein>
<dbReference type="Pfam" id="PF01520">
    <property type="entry name" value="Amidase_3"/>
    <property type="match status" value="1"/>
</dbReference>
<dbReference type="InterPro" id="IPR050695">
    <property type="entry name" value="N-acetylmuramoyl_amidase_3"/>
</dbReference>
<dbReference type="Gene3D" id="3.40.630.40">
    <property type="entry name" value="Zn-dependent exopeptidases"/>
    <property type="match status" value="1"/>
</dbReference>
<dbReference type="InterPro" id="IPR002508">
    <property type="entry name" value="MurNAc-LAA_cat"/>
</dbReference>
<proteinExistence type="predicted"/>
<dbReference type="SUPFAM" id="SSF53187">
    <property type="entry name" value="Zn-dependent exopeptidases"/>
    <property type="match status" value="1"/>
</dbReference>
<dbReference type="GO" id="GO:0008745">
    <property type="term" value="F:N-acetylmuramoyl-L-alanine amidase activity"/>
    <property type="evidence" value="ECO:0007669"/>
    <property type="project" value="UniProtKB-EC"/>
</dbReference>
<dbReference type="EC" id="3.5.1.28" evidence="2"/>
<name>A0A1D7UBC2_9HYPH</name>
<gene>
    <name evidence="5" type="ORF">BHK69_19255</name>
</gene>